<dbReference type="AlphaFoldDB" id="A0A167QTX3"/>
<feature type="region of interest" description="Disordered" evidence="1">
    <location>
        <begin position="78"/>
        <end position="228"/>
    </location>
</feature>
<evidence type="ECO:0000256" key="1">
    <source>
        <dbReference type="SAM" id="MobiDB-lite"/>
    </source>
</evidence>
<dbReference type="Proteomes" id="UP000076738">
    <property type="component" value="Unassembled WGS sequence"/>
</dbReference>
<evidence type="ECO:0000313" key="3">
    <source>
        <dbReference type="Proteomes" id="UP000076738"/>
    </source>
</evidence>
<evidence type="ECO:0000313" key="2">
    <source>
        <dbReference type="EMBL" id="KZP00230.1"/>
    </source>
</evidence>
<proteinExistence type="predicted"/>
<keyword evidence="3" id="KW-1185">Reference proteome</keyword>
<organism evidence="2 3">
    <name type="scientific">Calocera viscosa (strain TUFC12733)</name>
    <dbReference type="NCBI Taxonomy" id="1330018"/>
    <lineage>
        <taxon>Eukaryota</taxon>
        <taxon>Fungi</taxon>
        <taxon>Dikarya</taxon>
        <taxon>Basidiomycota</taxon>
        <taxon>Agaricomycotina</taxon>
        <taxon>Dacrymycetes</taxon>
        <taxon>Dacrymycetales</taxon>
        <taxon>Dacrymycetaceae</taxon>
        <taxon>Calocera</taxon>
    </lineage>
</organism>
<sequence>MLIALSQPPDDDQDASHPRLLRIISPVDETESANAAHLAPTPFHTINDDDILGPLLVPSFIMNLEVAEKVAVSSIRNGNGSAGGDESSSKLDVQPPIPSAEGQYPAGNKALHNIPPVPDTTGHISQKRPYEDPPRLLGPSLQPSSHTLPPRPLSYTYDRPDPPSLSSQWPDIDEVDMTPPTKRQRTEPGSPQRRVVDIRPRRRPRDSWVSSHYERSRRDRDMDYERSRRDMDYDREREFGRRWDEPVQTGGTVFRGRGTRHAPLP</sequence>
<accession>A0A167QTX3</accession>
<feature type="region of interest" description="Disordered" evidence="1">
    <location>
        <begin position="243"/>
        <end position="265"/>
    </location>
</feature>
<name>A0A167QTX3_CALVF</name>
<reference evidence="2 3" key="1">
    <citation type="journal article" date="2016" name="Mol. Biol. Evol.">
        <title>Comparative Genomics of Early-Diverging Mushroom-Forming Fungi Provides Insights into the Origins of Lignocellulose Decay Capabilities.</title>
        <authorList>
            <person name="Nagy L.G."/>
            <person name="Riley R."/>
            <person name="Tritt A."/>
            <person name="Adam C."/>
            <person name="Daum C."/>
            <person name="Floudas D."/>
            <person name="Sun H."/>
            <person name="Yadav J.S."/>
            <person name="Pangilinan J."/>
            <person name="Larsson K.H."/>
            <person name="Matsuura K."/>
            <person name="Barry K."/>
            <person name="Labutti K."/>
            <person name="Kuo R."/>
            <person name="Ohm R.A."/>
            <person name="Bhattacharya S.S."/>
            <person name="Shirouzu T."/>
            <person name="Yoshinaga Y."/>
            <person name="Martin F.M."/>
            <person name="Grigoriev I.V."/>
            <person name="Hibbett D.S."/>
        </authorList>
    </citation>
    <scope>NUCLEOTIDE SEQUENCE [LARGE SCALE GENOMIC DNA]</scope>
    <source>
        <strain evidence="2 3">TUFC12733</strain>
    </source>
</reference>
<protein>
    <submittedName>
        <fullName evidence="2">Uncharacterized protein</fullName>
    </submittedName>
</protein>
<feature type="compositionally biased region" description="Basic and acidic residues" evidence="1">
    <location>
        <begin position="212"/>
        <end position="228"/>
    </location>
</feature>
<dbReference type="STRING" id="1330018.A0A167QTX3"/>
<gene>
    <name evidence="2" type="ORF">CALVIDRAFT_325645</name>
</gene>
<dbReference type="EMBL" id="KV417270">
    <property type="protein sequence ID" value="KZP00230.1"/>
    <property type="molecule type" value="Genomic_DNA"/>
</dbReference>